<reference evidence="1 2" key="1">
    <citation type="journal article" date="2016" name="Nat. Commun.">
        <title>Thousands of microbial genomes shed light on interconnected biogeochemical processes in an aquifer system.</title>
        <authorList>
            <person name="Anantharaman K."/>
            <person name="Brown C.T."/>
            <person name="Hug L.A."/>
            <person name="Sharon I."/>
            <person name="Castelle C.J."/>
            <person name="Probst A.J."/>
            <person name="Thomas B.C."/>
            <person name="Singh A."/>
            <person name="Wilkins M.J."/>
            <person name="Karaoz U."/>
            <person name="Brodie E.L."/>
            <person name="Williams K.H."/>
            <person name="Hubbard S.S."/>
            <person name="Banfield J.F."/>
        </authorList>
    </citation>
    <scope>NUCLEOTIDE SEQUENCE [LARGE SCALE GENOMIC DNA]</scope>
</reference>
<sequence>MTEKPELRIIKAATDNSPSVVEIIGANAQPVADPNYSKEIIVRSNPLGPSSVEFIPQNS</sequence>
<comment type="caution">
    <text evidence="1">The sequence shown here is derived from an EMBL/GenBank/DDBJ whole genome shotgun (WGS) entry which is preliminary data.</text>
</comment>
<evidence type="ECO:0000313" key="1">
    <source>
        <dbReference type="EMBL" id="OGD88305.1"/>
    </source>
</evidence>
<dbReference type="EMBL" id="MFAY01000043">
    <property type="protein sequence ID" value="OGD88305.1"/>
    <property type="molecule type" value="Genomic_DNA"/>
</dbReference>
<proteinExistence type="predicted"/>
<evidence type="ECO:0000313" key="2">
    <source>
        <dbReference type="Proteomes" id="UP000178577"/>
    </source>
</evidence>
<organism evidence="1 2">
    <name type="scientific">Candidatus Curtissbacteria bacterium RIFCSPHIGHO2_01_FULL_40_12</name>
    <dbReference type="NCBI Taxonomy" id="1797710"/>
    <lineage>
        <taxon>Bacteria</taxon>
        <taxon>Candidatus Curtissiibacteriota</taxon>
    </lineage>
</organism>
<dbReference type="Proteomes" id="UP000178577">
    <property type="component" value="Unassembled WGS sequence"/>
</dbReference>
<gene>
    <name evidence="1" type="ORF">A2693_00330</name>
</gene>
<dbReference type="AlphaFoldDB" id="A0A1F5G904"/>
<protein>
    <submittedName>
        <fullName evidence="1">Uncharacterized protein</fullName>
    </submittedName>
</protein>
<name>A0A1F5G904_9BACT</name>
<accession>A0A1F5G904</accession>